<feature type="repeat" description="PPR" evidence="3">
    <location>
        <begin position="46"/>
        <end position="76"/>
    </location>
</feature>
<organism evidence="4 5">
    <name type="scientific">Saponaria officinalis</name>
    <name type="common">Common soapwort</name>
    <name type="synonym">Lychnis saponaria</name>
    <dbReference type="NCBI Taxonomy" id="3572"/>
    <lineage>
        <taxon>Eukaryota</taxon>
        <taxon>Viridiplantae</taxon>
        <taxon>Streptophyta</taxon>
        <taxon>Embryophyta</taxon>
        <taxon>Tracheophyta</taxon>
        <taxon>Spermatophyta</taxon>
        <taxon>Magnoliopsida</taxon>
        <taxon>eudicotyledons</taxon>
        <taxon>Gunneridae</taxon>
        <taxon>Pentapetalae</taxon>
        <taxon>Caryophyllales</taxon>
        <taxon>Caryophyllaceae</taxon>
        <taxon>Caryophylleae</taxon>
        <taxon>Saponaria</taxon>
    </lineage>
</organism>
<evidence type="ECO:0000256" key="2">
    <source>
        <dbReference type="ARBA" id="ARBA00061659"/>
    </source>
</evidence>
<keyword evidence="5" id="KW-1185">Reference proteome</keyword>
<dbReference type="AlphaFoldDB" id="A0AAW1L1R8"/>
<feature type="repeat" description="PPR" evidence="3">
    <location>
        <begin position="212"/>
        <end position="246"/>
    </location>
</feature>
<dbReference type="InterPro" id="IPR002885">
    <property type="entry name" value="PPR_rpt"/>
</dbReference>
<feature type="repeat" description="PPR" evidence="3">
    <location>
        <begin position="313"/>
        <end position="347"/>
    </location>
</feature>
<evidence type="ECO:0008006" key="6">
    <source>
        <dbReference type="Google" id="ProtNLM"/>
    </source>
</evidence>
<feature type="repeat" description="PPR" evidence="3">
    <location>
        <begin position="445"/>
        <end position="479"/>
    </location>
</feature>
<evidence type="ECO:0000313" key="4">
    <source>
        <dbReference type="EMBL" id="KAK9726837.1"/>
    </source>
</evidence>
<dbReference type="InterPro" id="IPR011990">
    <property type="entry name" value="TPR-like_helical_dom_sf"/>
</dbReference>
<evidence type="ECO:0000256" key="3">
    <source>
        <dbReference type="PROSITE-ProRule" id="PRU00708"/>
    </source>
</evidence>
<reference evidence="4" key="1">
    <citation type="submission" date="2024-03" db="EMBL/GenBank/DDBJ databases">
        <title>WGS assembly of Saponaria officinalis var. Norfolk2.</title>
        <authorList>
            <person name="Jenkins J."/>
            <person name="Shu S."/>
            <person name="Grimwood J."/>
            <person name="Barry K."/>
            <person name="Goodstein D."/>
            <person name="Schmutz J."/>
            <person name="Leebens-Mack J."/>
            <person name="Osbourn A."/>
        </authorList>
    </citation>
    <scope>NUCLEOTIDE SEQUENCE [LARGE SCALE GENOMIC DNA]</scope>
    <source>
        <strain evidence="4">JIC</strain>
    </source>
</reference>
<dbReference type="PROSITE" id="PS51375">
    <property type="entry name" value="PPR"/>
    <property type="match status" value="6"/>
</dbReference>
<feature type="repeat" description="PPR" evidence="3">
    <location>
        <begin position="480"/>
        <end position="510"/>
    </location>
</feature>
<feature type="repeat" description="PPR" evidence="3">
    <location>
        <begin position="77"/>
        <end position="111"/>
    </location>
</feature>
<accession>A0AAW1L1R8</accession>
<dbReference type="Pfam" id="PF01535">
    <property type="entry name" value="PPR"/>
    <property type="match status" value="7"/>
</dbReference>
<name>A0AAW1L1R8_SAPOF</name>
<dbReference type="Proteomes" id="UP001443914">
    <property type="component" value="Unassembled WGS sequence"/>
</dbReference>
<dbReference type="Pfam" id="PF12854">
    <property type="entry name" value="PPR_1"/>
    <property type="match status" value="1"/>
</dbReference>
<dbReference type="InterPro" id="IPR046848">
    <property type="entry name" value="E_motif"/>
</dbReference>
<dbReference type="FunFam" id="1.25.40.10:FF:000797">
    <property type="entry name" value="Pentatricopeptide repeat-containing protein chloroplastic"/>
    <property type="match status" value="1"/>
</dbReference>
<gene>
    <name evidence="4" type="ORF">RND81_05G240700</name>
</gene>
<dbReference type="InterPro" id="IPR046960">
    <property type="entry name" value="PPR_At4g14850-like_plant"/>
</dbReference>
<dbReference type="GO" id="GO:0003723">
    <property type="term" value="F:RNA binding"/>
    <property type="evidence" value="ECO:0007669"/>
    <property type="project" value="InterPro"/>
</dbReference>
<dbReference type="PANTHER" id="PTHR47926">
    <property type="entry name" value="PENTATRICOPEPTIDE REPEAT-CONTAINING PROTEIN"/>
    <property type="match status" value="1"/>
</dbReference>
<sequence>MRDADKLFDEMPMRNYYTWNTLIEGYMNFGDRVKSLEYFDSMPYKNDFSWNAVVRGCVKAGDLSLGRMLFSQMPWKTEIAWNLMIHGYARCGYPREALRLFKDLGFEAGEVDWRDPFVLATVTSVCTDLMAYECGRQIHARIVIDGLEFGTALGSSLVNLYSKCGDLDNANHVLRSMKEPNHYSFSSLITGYADVGRMKDAQMVFDAMSDPCVVIWSSLISGYVFNKEGVEALVVFNMMRNQGLRPHFSTFTSVLNACAGIGALQHGKQLHNLSLKSGILTDIIVACSLIDMYSKCKVADDACKFFSELEFHDNVLLTSMINVYNSCGRVREAKQIFDNVRNKCVIPWNSMLVGFTQNGCPLSTLELFCEMNKLEIRKDEISFASAISACGSIASLEFGEQVFAKAIVFGLESESTVCISLITLYCKCGNVDLGRKLFDGMVKCDEVSWNSMLSGYARNGQGMEVLRLFADMRRAGVKPDDITFTVVLSACSHCGLIEEAKKWFHRMQSDYHIKPGYEIYTCMVDLLARAGHLQEAVSLIRETPFEDDVGIWSSVLKGCVAYGDKEMGKEVAEMIIHLDPKNSGAYVQLSAMFATLGDWKVSTEVRDTMRAKHLKKNSGISW</sequence>
<proteinExistence type="inferred from homology"/>
<dbReference type="NCBIfam" id="TIGR00756">
    <property type="entry name" value="PPR"/>
    <property type="match status" value="7"/>
</dbReference>
<dbReference type="Gene3D" id="1.25.40.10">
    <property type="entry name" value="Tetratricopeptide repeat domain"/>
    <property type="match status" value="5"/>
</dbReference>
<dbReference type="Pfam" id="PF13041">
    <property type="entry name" value="PPR_2"/>
    <property type="match status" value="2"/>
</dbReference>
<evidence type="ECO:0000256" key="1">
    <source>
        <dbReference type="ARBA" id="ARBA00022737"/>
    </source>
</evidence>
<keyword evidence="1" id="KW-0677">Repeat</keyword>
<dbReference type="EMBL" id="JBDFQZ010000005">
    <property type="protein sequence ID" value="KAK9726837.1"/>
    <property type="molecule type" value="Genomic_DNA"/>
</dbReference>
<dbReference type="PANTHER" id="PTHR47926:SF392">
    <property type="entry name" value="PENTATRICOPEPTIDE REPEAT-CONTAINING PROTEIN"/>
    <property type="match status" value="1"/>
</dbReference>
<dbReference type="FunFam" id="1.25.40.10:FF:000205">
    <property type="entry name" value="Pentatricopeptide repeat-containing protein, mitochondrial"/>
    <property type="match status" value="1"/>
</dbReference>
<comment type="similarity">
    <text evidence="2">Belongs to the PPR family. PCMP-E subfamily.</text>
</comment>
<evidence type="ECO:0000313" key="5">
    <source>
        <dbReference type="Proteomes" id="UP001443914"/>
    </source>
</evidence>
<dbReference type="SUPFAM" id="SSF48452">
    <property type="entry name" value="TPR-like"/>
    <property type="match status" value="1"/>
</dbReference>
<comment type="caution">
    <text evidence="4">The sequence shown here is derived from an EMBL/GenBank/DDBJ whole genome shotgun (WGS) entry which is preliminary data.</text>
</comment>
<protein>
    <recommendedName>
        <fullName evidence="6">Pentatricopeptide repeat-containing protein</fullName>
    </recommendedName>
</protein>
<dbReference type="GO" id="GO:0009451">
    <property type="term" value="P:RNA modification"/>
    <property type="evidence" value="ECO:0007669"/>
    <property type="project" value="InterPro"/>
</dbReference>
<dbReference type="GO" id="GO:0005739">
    <property type="term" value="C:mitochondrion"/>
    <property type="evidence" value="ECO:0007669"/>
    <property type="project" value="UniProtKB-ARBA"/>
</dbReference>
<dbReference type="Pfam" id="PF20431">
    <property type="entry name" value="E_motif"/>
    <property type="match status" value="1"/>
</dbReference>